<organism evidence="6 8">
    <name type="scientific">Polyangium fumosum</name>
    <dbReference type="NCBI Taxonomy" id="889272"/>
    <lineage>
        <taxon>Bacteria</taxon>
        <taxon>Pseudomonadati</taxon>
        <taxon>Myxococcota</taxon>
        <taxon>Polyangia</taxon>
        <taxon>Polyangiales</taxon>
        <taxon>Polyangiaceae</taxon>
        <taxon>Polyangium</taxon>
    </lineage>
</organism>
<dbReference type="InterPro" id="IPR009057">
    <property type="entry name" value="Homeodomain-like_sf"/>
</dbReference>
<proteinExistence type="predicted"/>
<comment type="caution">
    <text evidence="6">The sequence shown here is derived from an EMBL/GenBank/DDBJ whole genome shotgun (WGS) entry which is preliminary data.</text>
</comment>
<dbReference type="Pfam" id="PF00440">
    <property type="entry name" value="TetR_N"/>
    <property type="match status" value="1"/>
</dbReference>
<dbReference type="Gene3D" id="1.10.357.10">
    <property type="entry name" value="Tetracycline Repressor, domain 2"/>
    <property type="match status" value="2"/>
</dbReference>
<dbReference type="Pfam" id="PF14246">
    <property type="entry name" value="TetR_C_7"/>
    <property type="match status" value="1"/>
</dbReference>
<dbReference type="InterPro" id="IPR050109">
    <property type="entry name" value="HTH-type_TetR-like_transc_reg"/>
</dbReference>
<dbReference type="PRINTS" id="PR00455">
    <property type="entry name" value="HTHTETR"/>
</dbReference>
<keyword evidence="2 4" id="KW-0238">DNA-binding</keyword>
<evidence type="ECO:0000313" key="6">
    <source>
        <dbReference type="EMBL" id="TKD00551.1"/>
    </source>
</evidence>
<dbReference type="AlphaFoldDB" id="A0A4U1J0J8"/>
<dbReference type="EMBL" id="SSMQ01000042">
    <property type="protein sequence ID" value="TKD01078.1"/>
    <property type="molecule type" value="Genomic_DNA"/>
</dbReference>
<keyword evidence="1" id="KW-0805">Transcription regulation</keyword>
<evidence type="ECO:0000259" key="5">
    <source>
        <dbReference type="PROSITE" id="PS50977"/>
    </source>
</evidence>
<dbReference type="GO" id="GO:0003700">
    <property type="term" value="F:DNA-binding transcription factor activity"/>
    <property type="evidence" value="ECO:0007669"/>
    <property type="project" value="TreeGrafter"/>
</dbReference>
<feature type="DNA-binding region" description="H-T-H motif" evidence="4">
    <location>
        <begin position="31"/>
        <end position="50"/>
    </location>
</feature>
<dbReference type="InterPro" id="IPR039536">
    <property type="entry name" value="TetR_C_Proteobacteria"/>
</dbReference>
<dbReference type="InterPro" id="IPR001647">
    <property type="entry name" value="HTH_TetR"/>
</dbReference>
<sequence length="238" mass="25967">MPLSAESEATFTRILDEAEALFATRGYRRTRLSEVAAAVGVSEPALYRYFRGKDALFEQVLRRAAASPDPYEPPQKLPVPNPEPGQIESFLRAFFETSRRVAALEHALRGPAPSTTAEARTELAGVVGGLFDLATRYRAGARIMNASALESPELRHIWDENVRGYLTGAVERYLGQRSAEGLLVLPTDSSDAACVLASLVTSYAVQEVDLGLPGSVEHRREVVVASVVAMLEPRKVIR</sequence>
<dbReference type="GO" id="GO:0000976">
    <property type="term" value="F:transcription cis-regulatory region binding"/>
    <property type="evidence" value="ECO:0007669"/>
    <property type="project" value="TreeGrafter"/>
</dbReference>
<evidence type="ECO:0000256" key="3">
    <source>
        <dbReference type="ARBA" id="ARBA00023163"/>
    </source>
</evidence>
<keyword evidence="8" id="KW-1185">Reference proteome</keyword>
<keyword evidence="3" id="KW-0804">Transcription</keyword>
<evidence type="ECO:0000313" key="8">
    <source>
        <dbReference type="Proteomes" id="UP000309215"/>
    </source>
</evidence>
<dbReference type="Proteomes" id="UP000309215">
    <property type="component" value="Unassembled WGS sequence"/>
</dbReference>
<dbReference type="PANTHER" id="PTHR30055:SF234">
    <property type="entry name" value="HTH-TYPE TRANSCRIPTIONAL REGULATOR BETI"/>
    <property type="match status" value="1"/>
</dbReference>
<protein>
    <submittedName>
        <fullName evidence="6">TetR/AcrR family transcriptional regulator</fullName>
    </submittedName>
</protein>
<dbReference type="PANTHER" id="PTHR30055">
    <property type="entry name" value="HTH-TYPE TRANSCRIPTIONAL REGULATOR RUTR"/>
    <property type="match status" value="1"/>
</dbReference>
<evidence type="ECO:0000256" key="1">
    <source>
        <dbReference type="ARBA" id="ARBA00023015"/>
    </source>
</evidence>
<reference evidence="6 8" key="1">
    <citation type="submission" date="2019-04" db="EMBL/GenBank/DDBJ databases">
        <authorList>
            <person name="Li Y."/>
            <person name="Wang J."/>
        </authorList>
    </citation>
    <scope>NUCLEOTIDE SEQUENCE [LARGE SCALE GENOMIC DNA]</scope>
    <source>
        <strain evidence="6 8">DSM 14668</strain>
    </source>
</reference>
<dbReference type="EMBL" id="SSMQ01000046">
    <property type="protein sequence ID" value="TKD00551.1"/>
    <property type="molecule type" value="Genomic_DNA"/>
</dbReference>
<evidence type="ECO:0000256" key="4">
    <source>
        <dbReference type="PROSITE-ProRule" id="PRU00335"/>
    </source>
</evidence>
<name>A0A4U1J0J8_9BACT</name>
<gene>
    <name evidence="7" type="ORF">E8A74_32480</name>
    <name evidence="6" type="ORF">E8A74_34180</name>
</gene>
<evidence type="ECO:0000313" key="7">
    <source>
        <dbReference type="EMBL" id="TKD01078.1"/>
    </source>
</evidence>
<dbReference type="PROSITE" id="PS50977">
    <property type="entry name" value="HTH_TETR_2"/>
    <property type="match status" value="1"/>
</dbReference>
<feature type="domain" description="HTH tetR-type" evidence="5">
    <location>
        <begin position="8"/>
        <end position="68"/>
    </location>
</feature>
<dbReference type="SUPFAM" id="SSF46689">
    <property type="entry name" value="Homeodomain-like"/>
    <property type="match status" value="1"/>
</dbReference>
<dbReference type="OrthoDB" id="9790413at2"/>
<accession>A0A4U1J0J8</accession>
<dbReference type="RefSeq" id="WP_136933006.1">
    <property type="nucleotide sequence ID" value="NZ_SSMQ01000042.1"/>
</dbReference>
<evidence type="ECO:0000256" key="2">
    <source>
        <dbReference type="ARBA" id="ARBA00023125"/>
    </source>
</evidence>